<name>A0AAX6IBQ0_IRIPA</name>
<feature type="compositionally biased region" description="Basic and acidic residues" evidence="1">
    <location>
        <begin position="1"/>
        <end position="14"/>
    </location>
</feature>
<dbReference type="GO" id="GO:0005509">
    <property type="term" value="F:calcium ion binding"/>
    <property type="evidence" value="ECO:0007669"/>
    <property type="project" value="InterPro"/>
</dbReference>
<sequence>MNQDEDKTKGKDLSDIDPINNQRREKMKDVMLHVWNSYEKYAWGQDKLQICLNMTLET</sequence>
<dbReference type="AlphaFoldDB" id="A0AAX6IBQ0"/>
<gene>
    <name evidence="3" type="ORF">M6B38_265425</name>
    <name evidence="2" type="ORF">M6B38_268060</name>
</gene>
<protein>
    <submittedName>
        <fullName evidence="3">Mannosyl-oligosaccharide 1,2-alpha-mannosidase MNS1-like</fullName>
    </submittedName>
</protein>
<dbReference type="GO" id="GO:0016020">
    <property type="term" value="C:membrane"/>
    <property type="evidence" value="ECO:0007669"/>
    <property type="project" value="InterPro"/>
</dbReference>
<proteinExistence type="predicted"/>
<dbReference type="GO" id="GO:0005975">
    <property type="term" value="P:carbohydrate metabolic process"/>
    <property type="evidence" value="ECO:0007669"/>
    <property type="project" value="InterPro"/>
</dbReference>
<dbReference type="Proteomes" id="UP001140949">
    <property type="component" value="Unassembled WGS sequence"/>
</dbReference>
<evidence type="ECO:0000313" key="2">
    <source>
        <dbReference type="EMBL" id="KAJ6849652.1"/>
    </source>
</evidence>
<keyword evidence="4" id="KW-1185">Reference proteome</keyword>
<dbReference type="GO" id="GO:0004571">
    <property type="term" value="F:mannosyl-oligosaccharide 1,2-alpha-mannosidase activity"/>
    <property type="evidence" value="ECO:0007669"/>
    <property type="project" value="InterPro"/>
</dbReference>
<dbReference type="SUPFAM" id="SSF48225">
    <property type="entry name" value="Seven-hairpin glycosidases"/>
    <property type="match status" value="1"/>
</dbReference>
<feature type="region of interest" description="Disordered" evidence="1">
    <location>
        <begin position="1"/>
        <end position="22"/>
    </location>
</feature>
<dbReference type="EMBL" id="JANAVB010003035">
    <property type="protein sequence ID" value="KAJ6850277.1"/>
    <property type="molecule type" value="Genomic_DNA"/>
</dbReference>
<evidence type="ECO:0000313" key="3">
    <source>
        <dbReference type="EMBL" id="KAJ6850277.1"/>
    </source>
</evidence>
<dbReference type="InterPro" id="IPR036026">
    <property type="entry name" value="Seven-hairpin_glycosidases"/>
</dbReference>
<reference evidence="3" key="2">
    <citation type="submission" date="2023-04" db="EMBL/GenBank/DDBJ databases">
        <authorList>
            <person name="Bruccoleri R.E."/>
            <person name="Oakeley E.J."/>
            <person name="Faust A.-M."/>
            <person name="Dessus-Babus S."/>
            <person name="Altorfer M."/>
            <person name="Burckhardt D."/>
            <person name="Oertli M."/>
            <person name="Naumann U."/>
            <person name="Petersen F."/>
            <person name="Wong J."/>
        </authorList>
    </citation>
    <scope>NUCLEOTIDE SEQUENCE</scope>
    <source>
        <strain evidence="3">GSM-AAB239-AS_SAM_17_03QT</strain>
        <tissue evidence="3">Leaf</tissue>
    </source>
</reference>
<evidence type="ECO:0000313" key="4">
    <source>
        <dbReference type="Proteomes" id="UP001140949"/>
    </source>
</evidence>
<accession>A0AAX6IBQ0</accession>
<organism evidence="3 4">
    <name type="scientific">Iris pallida</name>
    <name type="common">Sweet iris</name>
    <dbReference type="NCBI Taxonomy" id="29817"/>
    <lineage>
        <taxon>Eukaryota</taxon>
        <taxon>Viridiplantae</taxon>
        <taxon>Streptophyta</taxon>
        <taxon>Embryophyta</taxon>
        <taxon>Tracheophyta</taxon>
        <taxon>Spermatophyta</taxon>
        <taxon>Magnoliopsida</taxon>
        <taxon>Liliopsida</taxon>
        <taxon>Asparagales</taxon>
        <taxon>Iridaceae</taxon>
        <taxon>Iridoideae</taxon>
        <taxon>Irideae</taxon>
        <taxon>Iris</taxon>
    </lineage>
</organism>
<dbReference type="EMBL" id="JANAVB010003400">
    <property type="protein sequence ID" value="KAJ6849652.1"/>
    <property type="molecule type" value="Genomic_DNA"/>
</dbReference>
<evidence type="ECO:0000256" key="1">
    <source>
        <dbReference type="SAM" id="MobiDB-lite"/>
    </source>
</evidence>
<dbReference type="InterPro" id="IPR012341">
    <property type="entry name" value="6hp_glycosidase-like_sf"/>
</dbReference>
<dbReference type="Gene3D" id="1.50.10.10">
    <property type="match status" value="1"/>
</dbReference>
<reference evidence="3" key="1">
    <citation type="journal article" date="2023" name="GigaByte">
        <title>Genome assembly of the bearded iris, Iris pallida Lam.</title>
        <authorList>
            <person name="Bruccoleri R.E."/>
            <person name="Oakeley E.J."/>
            <person name="Faust A.M.E."/>
            <person name="Altorfer M."/>
            <person name="Dessus-Babus S."/>
            <person name="Burckhardt D."/>
            <person name="Oertli M."/>
            <person name="Naumann U."/>
            <person name="Petersen F."/>
            <person name="Wong J."/>
        </authorList>
    </citation>
    <scope>NUCLEOTIDE SEQUENCE</scope>
    <source>
        <strain evidence="3">GSM-AAB239-AS_SAM_17_03QT</strain>
    </source>
</reference>
<comment type="caution">
    <text evidence="3">The sequence shown here is derived from an EMBL/GenBank/DDBJ whole genome shotgun (WGS) entry which is preliminary data.</text>
</comment>